<keyword evidence="1" id="KW-0472">Membrane</keyword>
<proteinExistence type="predicted"/>
<name>A0ABP9LZS6_9BURK</name>
<evidence type="ECO:0000256" key="1">
    <source>
        <dbReference type="SAM" id="Phobius"/>
    </source>
</evidence>
<dbReference type="Proteomes" id="UP001500227">
    <property type="component" value="Unassembled WGS sequence"/>
</dbReference>
<keyword evidence="3" id="KW-1185">Reference proteome</keyword>
<keyword evidence="1" id="KW-1133">Transmembrane helix</keyword>
<evidence type="ECO:0008006" key="4">
    <source>
        <dbReference type="Google" id="ProtNLM"/>
    </source>
</evidence>
<dbReference type="EMBL" id="BAABKD010000006">
    <property type="protein sequence ID" value="GAA5087135.1"/>
    <property type="molecule type" value="Genomic_DNA"/>
</dbReference>
<sequence>MSTNMLSGEQSNTKLVAIFKSKQGAEQCAEQLQQRGFDSNQLAIIAPHEKHYSRKLEPEQQGVKRTAIRSHVVLGAAGFVLAWLIWGGLYLAGVELIVSSPIKSLIPILFFCTAGGLMLGGFVTMRVDHQAVIQEVDEAVDEGYWSLVMHSRDHQQTKRIEAFLKDQQIEFNRTL</sequence>
<feature type="transmembrane region" description="Helical" evidence="1">
    <location>
        <begin position="72"/>
        <end position="93"/>
    </location>
</feature>
<evidence type="ECO:0000313" key="3">
    <source>
        <dbReference type="Proteomes" id="UP001500227"/>
    </source>
</evidence>
<organism evidence="2 3">
    <name type="scientific">Paenalcaligenes hermetiae</name>
    <dbReference type="NCBI Taxonomy" id="1157987"/>
    <lineage>
        <taxon>Bacteria</taxon>
        <taxon>Pseudomonadati</taxon>
        <taxon>Pseudomonadota</taxon>
        <taxon>Betaproteobacteria</taxon>
        <taxon>Burkholderiales</taxon>
        <taxon>Alcaligenaceae</taxon>
        <taxon>Paenalcaligenes</taxon>
    </lineage>
</organism>
<gene>
    <name evidence="2" type="ORF">GCM10023337_07270</name>
</gene>
<keyword evidence="1" id="KW-0812">Transmembrane</keyword>
<evidence type="ECO:0000313" key="2">
    <source>
        <dbReference type="EMBL" id="GAA5087135.1"/>
    </source>
</evidence>
<comment type="caution">
    <text evidence="2">The sequence shown here is derived from an EMBL/GenBank/DDBJ whole genome shotgun (WGS) entry which is preliminary data.</text>
</comment>
<accession>A0ABP9LZS6</accession>
<reference evidence="3" key="1">
    <citation type="journal article" date="2019" name="Int. J. Syst. Evol. Microbiol.">
        <title>The Global Catalogue of Microorganisms (GCM) 10K type strain sequencing project: providing services to taxonomists for standard genome sequencing and annotation.</title>
        <authorList>
            <consortium name="The Broad Institute Genomics Platform"/>
            <consortium name="The Broad Institute Genome Sequencing Center for Infectious Disease"/>
            <person name="Wu L."/>
            <person name="Ma J."/>
        </authorList>
    </citation>
    <scope>NUCLEOTIDE SEQUENCE [LARGE SCALE GENOMIC DNA]</scope>
    <source>
        <strain evidence="3">JCM 18423</strain>
    </source>
</reference>
<protein>
    <recommendedName>
        <fullName evidence="4">DUF1269 domain-containing protein</fullName>
    </recommendedName>
</protein>
<feature type="transmembrane region" description="Helical" evidence="1">
    <location>
        <begin position="105"/>
        <end position="125"/>
    </location>
</feature>